<evidence type="ECO:0000256" key="1">
    <source>
        <dbReference type="SAM" id="Phobius"/>
    </source>
</evidence>
<keyword evidence="1" id="KW-1133">Transmembrane helix</keyword>
<dbReference type="GeneTree" id="ENSGT00950000185697"/>
<proteinExistence type="predicted"/>
<dbReference type="Proteomes" id="UP000694391">
    <property type="component" value="Unplaced"/>
</dbReference>
<accession>A0A8C0LC23</accession>
<sequence>MCVDVCECECVYAHALCSQHHTCLWRRYSFIKIFFLVWIGFLLVFNLFTGQKQ</sequence>
<organism evidence="2 3">
    <name type="scientific">Canis lupus dingo</name>
    <name type="common">dingo</name>
    <dbReference type="NCBI Taxonomy" id="286419"/>
    <lineage>
        <taxon>Eukaryota</taxon>
        <taxon>Metazoa</taxon>
        <taxon>Chordata</taxon>
        <taxon>Craniata</taxon>
        <taxon>Vertebrata</taxon>
        <taxon>Euteleostomi</taxon>
        <taxon>Mammalia</taxon>
        <taxon>Eutheria</taxon>
        <taxon>Laurasiatheria</taxon>
        <taxon>Carnivora</taxon>
        <taxon>Caniformia</taxon>
        <taxon>Canidae</taxon>
        <taxon>Canis</taxon>
    </lineage>
</organism>
<feature type="transmembrane region" description="Helical" evidence="1">
    <location>
        <begin position="28"/>
        <end position="48"/>
    </location>
</feature>
<evidence type="ECO:0000313" key="2">
    <source>
        <dbReference type="Ensembl" id="ENSCAFP00020029482.1"/>
    </source>
</evidence>
<reference evidence="2" key="2">
    <citation type="submission" date="2025-09" db="UniProtKB">
        <authorList>
            <consortium name="Ensembl"/>
        </authorList>
    </citation>
    <scope>IDENTIFICATION</scope>
</reference>
<dbReference type="AlphaFoldDB" id="A0A8C0LC23"/>
<evidence type="ECO:0000313" key="3">
    <source>
        <dbReference type="Proteomes" id="UP000694391"/>
    </source>
</evidence>
<keyword evidence="1" id="KW-0472">Membrane</keyword>
<dbReference type="Ensembl" id="ENSCAFT00020033989.1">
    <property type="protein sequence ID" value="ENSCAFP00020029482.1"/>
    <property type="gene ID" value="ENSCAFG00020022982.1"/>
</dbReference>
<keyword evidence="3" id="KW-1185">Reference proteome</keyword>
<protein>
    <submittedName>
        <fullName evidence="2">Uncharacterized protein</fullName>
    </submittedName>
</protein>
<name>A0A8C0LC23_CANLU</name>
<keyword evidence="1" id="KW-0812">Transmembrane</keyword>
<reference evidence="2" key="1">
    <citation type="submission" date="2025-08" db="UniProtKB">
        <authorList>
            <consortium name="Ensembl"/>
        </authorList>
    </citation>
    <scope>IDENTIFICATION</scope>
</reference>